<dbReference type="EMBL" id="MU277285">
    <property type="protein sequence ID" value="KAI0055630.1"/>
    <property type="molecule type" value="Genomic_DNA"/>
</dbReference>
<keyword evidence="2" id="KW-1185">Reference proteome</keyword>
<proteinExistence type="predicted"/>
<accession>A0ACB8SHU3</accession>
<name>A0ACB8SHU3_9AGAM</name>
<gene>
    <name evidence="1" type="ORF">BV25DRAFT_1833016</name>
</gene>
<sequence>MQNLKKAVQALVRSRSRSTLGTSGAINPTISARTQQSEPPRASPKKPLSASKPMEPPNATAKPPRTPTTPPPHQVLFRGKLGHAASEPERTQCVPARPSAPVPRPDMREDADPPGPSVLPPPRGAILADRRYARVLPDGIGGPGVICCVVDGARSRRADAAEGSVVRVGRRALMQARWENVRPLHALARA</sequence>
<protein>
    <submittedName>
        <fullName evidence="1">Uncharacterized protein</fullName>
    </submittedName>
</protein>
<comment type="caution">
    <text evidence="1">The sequence shown here is derived from an EMBL/GenBank/DDBJ whole genome shotgun (WGS) entry which is preliminary data.</text>
</comment>
<reference evidence="1" key="2">
    <citation type="journal article" date="2022" name="New Phytol.">
        <title>Evolutionary transition to the ectomycorrhizal habit in the genomes of a hyperdiverse lineage of mushroom-forming fungi.</title>
        <authorList>
            <person name="Looney B."/>
            <person name="Miyauchi S."/>
            <person name="Morin E."/>
            <person name="Drula E."/>
            <person name="Courty P.E."/>
            <person name="Kohler A."/>
            <person name="Kuo A."/>
            <person name="LaButti K."/>
            <person name="Pangilinan J."/>
            <person name="Lipzen A."/>
            <person name="Riley R."/>
            <person name="Andreopoulos W."/>
            <person name="He G."/>
            <person name="Johnson J."/>
            <person name="Nolan M."/>
            <person name="Tritt A."/>
            <person name="Barry K.W."/>
            <person name="Grigoriev I.V."/>
            <person name="Nagy L.G."/>
            <person name="Hibbett D."/>
            <person name="Henrissat B."/>
            <person name="Matheny P.B."/>
            <person name="Labbe J."/>
            <person name="Martin F.M."/>
        </authorList>
    </citation>
    <scope>NUCLEOTIDE SEQUENCE</scope>
    <source>
        <strain evidence="1">HHB10654</strain>
    </source>
</reference>
<dbReference type="Proteomes" id="UP000814140">
    <property type="component" value="Unassembled WGS sequence"/>
</dbReference>
<reference evidence="1" key="1">
    <citation type="submission" date="2021-03" db="EMBL/GenBank/DDBJ databases">
        <authorList>
            <consortium name="DOE Joint Genome Institute"/>
            <person name="Ahrendt S."/>
            <person name="Looney B.P."/>
            <person name="Miyauchi S."/>
            <person name="Morin E."/>
            <person name="Drula E."/>
            <person name="Courty P.E."/>
            <person name="Chicoki N."/>
            <person name="Fauchery L."/>
            <person name="Kohler A."/>
            <person name="Kuo A."/>
            <person name="Labutti K."/>
            <person name="Pangilinan J."/>
            <person name="Lipzen A."/>
            <person name="Riley R."/>
            <person name="Andreopoulos W."/>
            <person name="He G."/>
            <person name="Johnson J."/>
            <person name="Barry K.W."/>
            <person name="Grigoriev I.V."/>
            <person name="Nagy L."/>
            <person name="Hibbett D."/>
            <person name="Henrissat B."/>
            <person name="Matheny P.B."/>
            <person name="Labbe J."/>
            <person name="Martin F."/>
        </authorList>
    </citation>
    <scope>NUCLEOTIDE SEQUENCE</scope>
    <source>
        <strain evidence="1">HHB10654</strain>
    </source>
</reference>
<evidence type="ECO:0000313" key="2">
    <source>
        <dbReference type="Proteomes" id="UP000814140"/>
    </source>
</evidence>
<organism evidence="1 2">
    <name type="scientific">Artomyces pyxidatus</name>
    <dbReference type="NCBI Taxonomy" id="48021"/>
    <lineage>
        <taxon>Eukaryota</taxon>
        <taxon>Fungi</taxon>
        <taxon>Dikarya</taxon>
        <taxon>Basidiomycota</taxon>
        <taxon>Agaricomycotina</taxon>
        <taxon>Agaricomycetes</taxon>
        <taxon>Russulales</taxon>
        <taxon>Auriscalpiaceae</taxon>
        <taxon>Artomyces</taxon>
    </lineage>
</organism>
<evidence type="ECO:0000313" key="1">
    <source>
        <dbReference type="EMBL" id="KAI0055630.1"/>
    </source>
</evidence>